<dbReference type="Pfam" id="PF03626">
    <property type="entry name" value="COX4_pro"/>
    <property type="match status" value="1"/>
</dbReference>
<feature type="transmembrane region" description="Helical" evidence="6">
    <location>
        <begin position="45"/>
        <end position="66"/>
    </location>
</feature>
<evidence type="ECO:0000256" key="4">
    <source>
        <dbReference type="ARBA" id="ARBA00022989"/>
    </source>
</evidence>
<evidence type="ECO:0000313" key="8">
    <source>
        <dbReference type="Proteomes" id="UP000245711"/>
    </source>
</evidence>
<evidence type="ECO:0008006" key="9">
    <source>
        <dbReference type="Google" id="ProtNLM"/>
    </source>
</evidence>
<keyword evidence="3 6" id="KW-0812">Transmembrane</keyword>
<keyword evidence="7" id="KW-0614">Plasmid</keyword>
<evidence type="ECO:0000313" key="7">
    <source>
        <dbReference type="EMBL" id="AWK76534.1"/>
    </source>
</evidence>
<evidence type="ECO:0000256" key="3">
    <source>
        <dbReference type="ARBA" id="ARBA00022692"/>
    </source>
</evidence>
<accession>A0A2S2C6U6</accession>
<keyword evidence="8" id="KW-1185">Reference proteome</keyword>
<evidence type="ECO:0000256" key="1">
    <source>
        <dbReference type="ARBA" id="ARBA00004651"/>
    </source>
</evidence>
<dbReference type="OrthoDB" id="8595054at2"/>
<evidence type="ECO:0000256" key="6">
    <source>
        <dbReference type="SAM" id="Phobius"/>
    </source>
</evidence>
<dbReference type="GO" id="GO:0005886">
    <property type="term" value="C:plasma membrane"/>
    <property type="evidence" value="ECO:0007669"/>
    <property type="project" value="UniProtKB-SubCell"/>
</dbReference>
<gene>
    <name evidence="7" type="ORF">CBI38_34730</name>
</gene>
<sequence>MNRIRILIASRPILALKVPEVLVWIVLVVATAFSWLLGHEAGREVVAIVIMAVAYVKVRLVGLYFMELRGVVGLRRSLDAYILISLVLIIGFYLAA</sequence>
<comment type="subcellular location">
    <subcellularLocation>
        <location evidence="1">Cell membrane</location>
        <topology evidence="1">Multi-pass membrane protein</topology>
    </subcellularLocation>
</comment>
<dbReference type="AlphaFoldDB" id="A0A2S2C6U6"/>
<dbReference type="InterPro" id="IPR005171">
    <property type="entry name" value="Cyt_c_oxidase_su4_prok"/>
</dbReference>
<keyword evidence="5 6" id="KW-0472">Membrane</keyword>
<protein>
    <recommendedName>
        <fullName evidence="9">Cytochrome c oxidase subunit IV</fullName>
    </recommendedName>
</protein>
<dbReference type="Proteomes" id="UP000245711">
    <property type="component" value="Plasmid pRB98"/>
</dbReference>
<evidence type="ECO:0000256" key="2">
    <source>
        <dbReference type="ARBA" id="ARBA00022475"/>
    </source>
</evidence>
<geneLocation type="plasmid" evidence="8">
    <name>prb98</name>
</geneLocation>
<dbReference type="EMBL" id="CP021355">
    <property type="protein sequence ID" value="AWK76534.1"/>
    <property type="molecule type" value="Genomic_DNA"/>
</dbReference>
<evidence type="ECO:0000256" key="5">
    <source>
        <dbReference type="ARBA" id="ARBA00023136"/>
    </source>
</evidence>
<name>A0A2S2C6U6_9NOCA</name>
<feature type="transmembrane region" description="Helical" evidence="6">
    <location>
        <begin position="21"/>
        <end position="39"/>
    </location>
</feature>
<dbReference type="KEGG" id="roz:CBI38_34730"/>
<proteinExistence type="predicted"/>
<keyword evidence="2" id="KW-1003">Cell membrane</keyword>
<organism evidence="7 8">
    <name type="scientific">Rhodococcus oxybenzonivorans</name>
    <dbReference type="NCBI Taxonomy" id="1990687"/>
    <lineage>
        <taxon>Bacteria</taxon>
        <taxon>Bacillati</taxon>
        <taxon>Actinomycetota</taxon>
        <taxon>Actinomycetes</taxon>
        <taxon>Mycobacteriales</taxon>
        <taxon>Nocardiaceae</taxon>
        <taxon>Rhodococcus</taxon>
    </lineage>
</organism>
<keyword evidence="4 6" id="KW-1133">Transmembrane helix</keyword>
<reference evidence="7 8" key="1">
    <citation type="submission" date="2017-05" db="EMBL/GenBank/DDBJ databases">
        <title>Isolation of Rhodococcus sp. S2-17 biodegrading of BP-3.</title>
        <authorList>
            <person name="Lee Y."/>
            <person name="Kim K.H."/>
            <person name="Chun B.H."/>
            <person name="Jung H.S."/>
            <person name="Jeon C.O."/>
        </authorList>
    </citation>
    <scope>NUCLEOTIDE SEQUENCE [LARGE SCALE GENOMIC DNA]</scope>
    <source>
        <strain evidence="7 8">S2-17</strain>
        <plasmid evidence="8">prb98</plasmid>
    </source>
</reference>
<feature type="transmembrane region" description="Helical" evidence="6">
    <location>
        <begin position="78"/>
        <end position="95"/>
    </location>
</feature>
<dbReference type="RefSeq" id="WP_109335978.1">
    <property type="nucleotide sequence ID" value="NZ_CP021355.1"/>
</dbReference>